<reference evidence="2" key="1">
    <citation type="journal article" date="2023" name="GigaByte">
        <title>Genome assembly of the bearded iris, Iris pallida Lam.</title>
        <authorList>
            <person name="Bruccoleri R.E."/>
            <person name="Oakeley E.J."/>
            <person name="Faust A.M.E."/>
            <person name="Altorfer M."/>
            <person name="Dessus-Babus S."/>
            <person name="Burckhardt D."/>
            <person name="Oertli M."/>
            <person name="Naumann U."/>
            <person name="Petersen F."/>
            <person name="Wong J."/>
        </authorList>
    </citation>
    <scope>NUCLEOTIDE SEQUENCE</scope>
    <source>
        <strain evidence="2">GSM-AAB239-AS_SAM_17_03QT</strain>
    </source>
</reference>
<evidence type="ECO:0000313" key="3">
    <source>
        <dbReference type="Proteomes" id="UP001140949"/>
    </source>
</evidence>
<accession>A0AAX6I3L3</accession>
<reference evidence="2" key="2">
    <citation type="submission" date="2023-04" db="EMBL/GenBank/DDBJ databases">
        <authorList>
            <person name="Bruccoleri R.E."/>
            <person name="Oakeley E.J."/>
            <person name="Faust A.-M."/>
            <person name="Dessus-Babus S."/>
            <person name="Altorfer M."/>
            <person name="Burckhardt D."/>
            <person name="Oertli M."/>
            <person name="Naumann U."/>
            <person name="Petersen F."/>
            <person name="Wong J."/>
        </authorList>
    </citation>
    <scope>NUCLEOTIDE SEQUENCE</scope>
    <source>
        <strain evidence="2">GSM-AAB239-AS_SAM_17_03QT</strain>
        <tissue evidence="2">Leaf</tissue>
    </source>
</reference>
<dbReference type="Proteomes" id="UP001140949">
    <property type="component" value="Unassembled WGS sequence"/>
</dbReference>
<protein>
    <submittedName>
        <fullName evidence="2">UDP-glycosyltransferase 73C5-like</fullName>
    </submittedName>
</protein>
<dbReference type="AlphaFoldDB" id="A0AAX6I3L3"/>
<feature type="compositionally biased region" description="Basic and acidic residues" evidence="1">
    <location>
        <begin position="91"/>
        <end position="105"/>
    </location>
</feature>
<organism evidence="2 3">
    <name type="scientific">Iris pallida</name>
    <name type="common">Sweet iris</name>
    <dbReference type="NCBI Taxonomy" id="29817"/>
    <lineage>
        <taxon>Eukaryota</taxon>
        <taxon>Viridiplantae</taxon>
        <taxon>Streptophyta</taxon>
        <taxon>Embryophyta</taxon>
        <taxon>Tracheophyta</taxon>
        <taxon>Spermatophyta</taxon>
        <taxon>Magnoliopsida</taxon>
        <taxon>Liliopsida</taxon>
        <taxon>Asparagales</taxon>
        <taxon>Iridaceae</taxon>
        <taxon>Iridoideae</taxon>
        <taxon>Irideae</taxon>
        <taxon>Iris</taxon>
    </lineage>
</organism>
<feature type="region of interest" description="Disordered" evidence="1">
    <location>
        <begin position="67"/>
        <end position="105"/>
    </location>
</feature>
<dbReference type="EMBL" id="JANAVB010005399">
    <property type="protein sequence ID" value="KAJ6847427.1"/>
    <property type="molecule type" value="Genomic_DNA"/>
</dbReference>
<comment type="caution">
    <text evidence="2">The sequence shown here is derived from an EMBL/GenBank/DDBJ whole genome shotgun (WGS) entry which is preliminary data.</text>
</comment>
<proteinExistence type="predicted"/>
<evidence type="ECO:0000313" key="2">
    <source>
        <dbReference type="EMBL" id="KAJ6847427.1"/>
    </source>
</evidence>
<name>A0AAX6I3L3_IRIPA</name>
<sequence length="131" mass="14688">MYFPEESLQRLPKQAYGGEEWLREVMRRERIEVLASLGESSFSTRELEHDESDRDAGSLRAAVYQGLDAGGVGGGGDEADSSPAGGEEAAQVDHGDHVAWGHQRDQNKVRHRVIGTSHCFLDDKGFWYRRR</sequence>
<gene>
    <name evidence="2" type="ORF">M6B38_277990</name>
</gene>
<evidence type="ECO:0000256" key="1">
    <source>
        <dbReference type="SAM" id="MobiDB-lite"/>
    </source>
</evidence>
<keyword evidence="3" id="KW-1185">Reference proteome</keyword>